<comment type="caution">
    <text evidence="1">The sequence shown here is derived from an EMBL/GenBank/DDBJ whole genome shotgun (WGS) entry which is preliminary data.</text>
</comment>
<reference evidence="1" key="1">
    <citation type="submission" date="2022-04" db="EMBL/GenBank/DDBJ databases">
        <title>Genomic comparison of 19 strains of Xanthomonas nasturtii, a newly emerging watercress pathogen.</title>
        <authorList>
            <person name="Harrison J."/>
            <person name="Greer S."/>
            <person name="Hussain R."/>
            <person name="Lascelles D."/>
            <person name="Roberts M."/>
            <person name="Carter B."/>
            <person name="Bryning A."/>
            <person name="Carroll S."/>
            <person name="Aspin A."/>
            <person name="Cruz L."/>
            <person name="Cruz J."/>
            <person name="Grant M."/>
            <person name="Vicente J."/>
            <person name="Studholme D.J."/>
        </authorList>
    </citation>
    <scope>NUCLEOTIDE SEQUENCE</scope>
    <source>
        <strain evidence="1">10016B</strain>
    </source>
</reference>
<gene>
    <name evidence="1" type="ORF">M3O51_21240</name>
</gene>
<name>A0ABT0LWM1_9XANT</name>
<accession>A0ABT0LWM1</accession>
<dbReference type="RefSeq" id="WP_249048622.1">
    <property type="nucleotide sequence ID" value="NZ_JAMBEC010000091.1"/>
</dbReference>
<keyword evidence="2" id="KW-1185">Reference proteome</keyword>
<protein>
    <submittedName>
        <fullName evidence="1">Uncharacterized protein</fullName>
    </submittedName>
</protein>
<dbReference type="EMBL" id="JAMBED010000115">
    <property type="protein sequence ID" value="MCL1553741.1"/>
    <property type="molecule type" value="Genomic_DNA"/>
</dbReference>
<sequence>MSTINEVLAGANSPLEKLEVALKQELTSGKSKLERDFKEAYPVFEQHIARKMRKKTLMELFNAAYKHQLNLIQFRKLLNTERECREASGDVMACTTCGRPLFSAKDVTTADSGTEEEA</sequence>
<evidence type="ECO:0000313" key="1">
    <source>
        <dbReference type="EMBL" id="MCL1553741.1"/>
    </source>
</evidence>
<proteinExistence type="predicted"/>
<organism evidence="1 2">
    <name type="scientific">Xanthomonas nasturtii</name>
    <dbReference type="NCBI Taxonomy" id="1843581"/>
    <lineage>
        <taxon>Bacteria</taxon>
        <taxon>Pseudomonadati</taxon>
        <taxon>Pseudomonadota</taxon>
        <taxon>Gammaproteobacteria</taxon>
        <taxon>Lysobacterales</taxon>
        <taxon>Lysobacteraceae</taxon>
        <taxon>Xanthomonas</taxon>
    </lineage>
</organism>
<evidence type="ECO:0000313" key="2">
    <source>
        <dbReference type="Proteomes" id="UP001167357"/>
    </source>
</evidence>
<dbReference type="Proteomes" id="UP001167357">
    <property type="component" value="Unassembled WGS sequence"/>
</dbReference>